<reference evidence="3 4" key="1">
    <citation type="submission" date="2018-05" db="EMBL/GenBank/DDBJ databases">
        <title>Marinilabilia rubrum sp. nov., isolated from saltern sediment.</title>
        <authorList>
            <person name="Zhang R."/>
        </authorList>
    </citation>
    <scope>NUCLEOTIDE SEQUENCE [LARGE SCALE GENOMIC DNA]</scope>
    <source>
        <strain evidence="3 4">WTE16</strain>
    </source>
</reference>
<dbReference type="Gene3D" id="1.10.3680.10">
    <property type="entry name" value="TerB-like"/>
    <property type="match status" value="1"/>
</dbReference>
<dbReference type="PANTHER" id="PTHR24074">
    <property type="entry name" value="CO-CHAPERONE PROTEIN DJLA"/>
    <property type="match status" value="1"/>
</dbReference>
<dbReference type="Pfam" id="PF00226">
    <property type="entry name" value="DnaJ"/>
    <property type="match status" value="1"/>
</dbReference>
<dbReference type="Proteomes" id="UP000244956">
    <property type="component" value="Unassembled WGS sequence"/>
</dbReference>
<comment type="caution">
    <text evidence="3">The sequence shown here is derived from an EMBL/GenBank/DDBJ whole genome shotgun (WGS) entry which is preliminary data.</text>
</comment>
<dbReference type="InterPro" id="IPR036869">
    <property type="entry name" value="J_dom_sf"/>
</dbReference>
<keyword evidence="1" id="KW-1133">Transmembrane helix</keyword>
<dbReference type="InterPro" id="IPR029024">
    <property type="entry name" value="TerB-like"/>
</dbReference>
<accession>A0A2U2B3R0</accession>
<feature type="transmembrane region" description="Helical" evidence="1">
    <location>
        <begin position="7"/>
        <end position="29"/>
    </location>
</feature>
<evidence type="ECO:0000313" key="4">
    <source>
        <dbReference type="Proteomes" id="UP000244956"/>
    </source>
</evidence>
<dbReference type="AlphaFoldDB" id="A0A2U2B3R0"/>
<dbReference type="SMART" id="SM00271">
    <property type="entry name" value="DnaJ"/>
    <property type="match status" value="1"/>
</dbReference>
<proteinExistence type="predicted"/>
<organism evidence="3 4">
    <name type="scientific">Marinilabilia rubra</name>
    <dbReference type="NCBI Taxonomy" id="2162893"/>
    <lineage>
        <taxon>Bacteria</taxon>
        <taxon>Pseudomonadati</taxon>
        <taxon>Bacteroidota</taxon>
        <taxon>Bacteroidia</taxon>
        <taxon>Marinilabiliales</taxon>
        <taxon>Marinilabiliaceae</taxon>
        <taxon>Marinilabilia</taxon>
    </lineage>
</organism>
<evidence type="ECO:0000259" key="2">
    <source>
        <dbReference type="PROSITE" id="PS50076"/>
    </source>
</evidence>
<dbReference type="EMBL" id="QEWP01000027">
    <property type="protein sequence ID" value="PWD97698.1"/>
    <property type="molecule type" value="Genomic_DNA"/>
</dbReference>
<protein>
    <submittedName>
        <fullName evidence="3">Molecular chaperone DjlA</fullName>
    </submittedName>
</protein>
<dbReference type="RefSeq" id="WP_109266115.1">
    <property type="nucleotide sequence ID" value="NZ_QEWP01000027.1"/>
</dbReference>
<dbReference type="OrthoDB" id="9779622at2"/>
<keyword evidence="4" id="KW-1185">Reference proteome</keyword>
<name>A0A2U2B3R0_9BACT</name>
<evidence type="ECO:0000256" key="1">
    <source>
        <dbReference type="SAM" id="Phobius"/>
    </source>
</evidence>
<dbReference type="SUPFAM" id="SSF46565">
    <property type="entry name" value="Chaperone J-domain"/>
    <property type="match status" value="1"/>
</dbReference>
<dbReference type="InterPro" id="IPR007791">
    <property type="entry name" value="DjlA_N"/>
</dbReference>
<keyword evidence="1" id="KW-0472">Membrane</keyword>
<dbReference type="InterPro" id="IPR050817">
    <property type="entry name" value="DjlA_DnaK_co-chaperone"/>
</dbReference>
<dbReference type="Gene3D" id="1.10.287.110">
    <property type="entry name" value="DnaJ domain"/>
    <property type="match status" value="1"/>
</dbReference>
<dbReference type="CDD" id="cd06257">
    <property type="entry name" value="DnaJ"/>
    <property type="match status" value="1"/>
</dbReference>
<evidence type="ECO:0000313" key="3">
    <source>
        <dbReference type="EMBL" id="PWD97698.1"/>
    </source>
</evidence>
<sequence>MGFLGSLIGFGLGWWVFGPIGALIGMFLGGQAEQATTMEGKVGGGRPQGTARDGFVVSLLVLMTAVMKSDGKVLRSELDYVKNYLRNMLGDEKARDALGVLRDLIKKDIPLADVCHQVRVNVGYDSRVQLLHLLFGLAKADGYLNPVEVKTIEQIAGLIGVSPSDYQAVLNMFYDNIESAYKILEISSSASDDEVKKAYRKMALRFHPDKVSHLGPEFQKSANEKFAKVNDAYNKIKKERGMN</sequence>
<dbReference type="SUPFAM" id="SSF158682">
    <property type="entry name" value="TerB-like"/>
    <property type="match status" value="1"/>
</dbReference>
<dbReference type="InterPro" id="IPR001623">
    <property type="entry name" value="DnaJ_domain"/>
</dbReference>
<gene>
    <name evidence="3" type="ORF">DDZ16_19280</name>
</gene>
<dbReference type="Pfam" id="PF05099">
    <property type="entry name" value="TerB"/>
    <property type="match status" value="1"/>
</dbReference>
<dbReference type="PROSITE" id="PS50076">
    <property type="entry name" value="DNAJ_2"/>
    <property type="match status" value="1"/>
</dbReference>
<keyword evidence="1" id="KW-0812">Transmembrane</keyword>
<feature type="domain" description="J" evidence="2">
    <location>
        <begin position="179"/>
        <end position="241"/>
    </location>
</feature>
<dbReference type="PRINTS" id="PR00625">
    <property type="entry name" value="JDOMAIN"/>
</dbReference>